<accession>A0A0B0N734</accession>
<gene>
    <name evidence="1" type="ORF">F383_01627</name>
</gene>
<keyword evidence="2" id="KW-1185">Reference proteome</keyword>
<dbReference type="EMBL" id="JRRC01499145">
    <property type="protein sequence ID" value="KHG08497.1"/>
    <property type="molecule type" value="Genomic_DNA"/>
</dbReference>
<name>A0A0B0N734_GOSAR</name>
<dbReference type="Proteomes" id="UP000032142">
    <property type="component" value="Unassembled WGS sequence"/>
</dbReference>
<evidence type="ECO:0000313" key="2">
    <source>
        <dbReference type="Proteomes" id="UP000032142"/>
    </source>
</evidence>
<organism evidence="1 2">
    <name type="scientific">Gossypium arboreum</name>
    <name type="common">Tree cotton</name>
    <name type="synonym">Gossypium nanking</name>
    <dbReference type="NCBI Taxonomy" id="29729"/>
    <lineage>
        <taxon>Eukaryota</taxon>
        <taxon>Viridiplantae</taxon>
        <taxon>Streptophyta</taxon>
        <taxon>Embryophyta</taxon>
        <taxon>Tracheophyta</taxon>
        <taxon>Spermatophyta</taxon>
        <taxon>Magnoliopsida</taxon>
        <taxon>eudicotyledons</taxon>
        <taxon>Gunneridae</taxon>
        <taxon>Pentapetalae</taxon>
        <taxon>rosids</taxon>
        <taxon>malvids</taxon>
        <taxon>Malvales</taxon>
        <taxon>Malvaceae</taxon>
        <taxon>Malvoideae</taxon>
        <taxon>Gossypium</taxon>
    </lineage>
</organism>
<sequence>MWQRGWRWFTQWAEN</sequence>
<reference evidence="2" key="1">
    <citation type="submission" date="2014-09" db="EMBL/GenBank/DDBJ databases">
        <authorList>
            <person name="Mudge J."/>
            <person name="Ramaraj T."/>
            <person name="Lindquist I.E."/>
            <person name="Bharti A.K."/>
            <person name="Sundararajan A."/>
            <person name="Cameron C.T."/>
            <person name="Woodward J.E."/>
            <person name="May G.D."/>
            <person name="Brubaker C."/>
            <person name="Broadhvest J."/>
            <person name="Wilkins T.A."/>
        </authorList>
    </citation>
    <scope>NUCLEOTIDE SEQUENCE</scope>
    <source>
        <strain evidence="2">cv. AKA8401</strain>
    </source>
</reference>
<protein>
    <submittedName>
        <fullName evidence="1">Uncharacterized protein</fullName>
    </submittedName>
</protein>
<proteinExistence type="predicted"/>
<evidence type="ECO:0000313" key="1">
    <source>
        <dbReference type="EMBL" id="KHG08497.1"/>
    </source>
</evidence>
<comment type="caution">
    <text evidence="1">The sequence shown here is derived from an EMBL/GenBank/DDBJ whole genome shotgun (WGS) entry which is preliminary data.</text>
</comment>